<comment type="caution">
    <text evidence="2">The sequence shown here is derived from an EMBL/GenBank/DDBJ whole genome shotgun (WGS) entry which is preliminary data.</text>
</comment>
<dbReference type="EMBL" id="DPBP01000024">
    <property type="protein sequence ID" value="HCE17346.1"/>
    <property type="molecule type" value="Genomic_DNA"/>
</dbReference>
<evidence type="ECO:0000313" key="2">
    <source>
        <dbReference type="EMBL" id="HCE17346.1"/>
    </source>
</evidence>
<comment type="similarity">
    <text evidence="1">Belongs to the MEMO1 family.</text>
</comment>
<accession>A0A3D1JIA0</accession>
<evidence type="ECO:0000256" key="1">
    <source>
        <dbReference type="ARBA" id="ARBA00006315"/>
    </source>
</evidence>
<dbReference type="AlphaFoldDB" id="A0A3D1JIA0"/>
<evidence type="ECO:0000313" key="3">
    <source>
        <dbReference type="Proteomes" id="UP000264141"/>
    </source>
</evidence>
<dbReference type="InterPro" id="IPR002737">
    <property type="entry name" value="MEMO1_fam"/>
</dbReference>
<organism evidence="2 3">
    <name type="scientific">Anaerolinea thermolimosa</name>
    <dbReference type="NCBI Taxonomy" id="229919"/>
    <lineage>
        <taxon>Bacteria</taxon>
        <taxon>Bacillati</taxon>
        <taxon>Chloroflexota</taxon>
        <taxon>Anaerolineae</taxon>
        <taxon>Anaerolineales</taxon>
        <taxon>Anaerolineaceae</taxon>
        <taxon>Anaerolinea</taxon>
    </lineage>
</organism>
<dbReference type="STRING" id="229919.GCA_001050195_03156"/>
<dbReference type="CDD" id="cd07361">
    <property type="entry name" value="MEMO_like"/>
    <property type="match status" value="1"/>
</dbReference>
<dbReference type="PANTHER" id="PTHR11060">
    <property type="entry name" value="PROTEIN MEMO1"/>
    <property type="match status" value="1"/>
</dbReference>
<gene>
    <name evidence="2" type="primary">amrB</name>
    <name evidence="2" type="ORF">DEQ80_05765</name>
</gene>
<dbReference type="Gene3D" id="3.40.830.10">
    <property type="entry name" value="LigB-like"/>
    <property type="match status" value="1"/>
</dbReference>
<sequence>MSTIAEIRPSPIAGTWYSGDATRLRREVQRYLDGARLPTLEGEILAVIAPHAGHRYSGRTAGHAFAAVRGQTPELVIIVSPMHAPYPGSMLTTAHRAYATPLGPVWVDEPARTELEQALSELEIDLTHVAYDTEHSLEIEIPFLQVALTGDFRLLPVMLRSQSPRVAQLTGQALARVAGRRRTLLVASTDLSHFYPAEVARQLDAEMLRRFESFTPEALFEAERQGKGFACGVAAVAAVLWTCRELGGKQVVVLHYSHSGEETGDDSSVVGYGAAAVLR</sequence>
<protein>
    <submittedName>
        <fullName evidence="2">AmmeMemoRadiSam system protein B</fullName>
    </submittedName>
</protein>
<dbReference type="Pfam" id="PF01875">
    <property type="entry name" value="Memo"/>
    <property type="match status" value="1"/>
</dbReference>
<reference evidence="2 3" key="1">
    <citation type="journal article" date="2018" name="Nat. Biotechnol.">
        <title>A standardized bacterial taxonomy based on genome phylogeny substantially revises the tree of life.</title>
        <authorList>
            <person name="Parks D.H."/>
            <person name="Chuvochina M."/>
            <person name="Waite D.W."/>
            <person name="Rinke C."/>
            <person name="Skarshewski A."/>
            <person name="Chaumeil P.A."/>
            <person name="Hugenholtz P."/>
        </authorList>
    </citation>
    <scope>NUCLEOTIDE SEQUENCE [LARGE SCALE GENOMIC DNA]</scope>
    <source>
        <strain evidence="2">UBA8781</strain>
    </source>
</reference>
<dbReference type="Proteomes" id="UP000264141">
    <property type="component" value="Unassembled WGS sequence"/>
</dbReference>
<dbReference type="PANTHER" id="PTHR11060:SF0">
    <property type="entry name" value="PROTEIN MEMO1"/>
    <property type="match status" value="1"/>
</dbReference>
<dbReference type="NCBIfam" id="TIGR04336">
    <property type="entry name" value="AmmeMemoSam_B"/>
    <property type="match status" value="1"/>
</dbReference>
<proteinExistence type="inferred from homology"/>
<name>A0A3D1JIA0_9CHLR</name>